<organism evidence="2">
    <name type="scientific">viral metagenome</name>
    <dbReference type="NCBI Taxonomy" id="1070528"/>
    <lineage>
        <taxon>unclassified sequences</taxon>
        <taxon>metagenomes</taxon>
        <taxon>organismal metagenomes</taxon>
    </lineage>
</organism>
<dbReference type="InterPro" id="IPR029044">
    <property type="entry name" value="Nucleotide-diphossugar_trans"/>
</dbReference>
<proteinExistence type="predicted"/>
<dbReference type="InterPro" id="IPR001173">
    <property type="entry name" value="Glyco_trans_2-like"/>
</dbReference>
<dbReference type="Pfam" id="PF00535">
    <property type="entry name" value="Glycos_transf_2"/>
    <property type="match status" value="1"/>
</dbReference>
<name>A0A6C0BM91_9ZZZZ</name>
<dbReference type="SUPFAM" id="SSF53448">
    <property type="entry name" value="Nucleotide-diphospho-sugar transferases"/>
    <property type="match status" value="1"/>
</dbReference>
<evidence type="ECO:0000313" key="2">
    <source>
        <dbReference type="EMBL" id="QHS92538.1"/>
    </source>
</evidence>
<sequence length="569" mass="66451">MLFIYYENIVFDDLARGLLECLTQHQIPCQLTHTITPDNWMDLYIILGMNDFVSQIVPHHYIVYQMEQTNNPDSGWFTDTYRQHLSKAIEIWDYSLINYQQLRHWGYTQIKYVPLLCMPCLKSIPKIPWGQRPIDVLFYGSINPRRQQILDQLTSNKGLFVVARHHLWNEERSQLISQSKIVINLHYYQHSILETARLSYLLTNGCVVVSEKSQDPLLDKSHSSYVIFSDYLQLAQTCLDLLSNHPEVDHLLTQLENYAQPDHTYQTAIPYNTLTQYQFLWNTSSTQKSASTTSTSESAPMIAPPIVDSHDLMEAEQEITPDHQLILKLPHLTPEQLPCVSIVTVTYNRKAVFPMAIRNWDLFDYPREKLEWVIVDDSDDDSSLSSLLSQDSQIKYYRLQTTGRLSIGQKRNFGVEHATHQYICFMDDDDYYYPVSIYARIALLLKYPQYDLVGVTDLDIYDVVNNFSARVKGAMISEASMGFRRSFWEEQHFPDTFNSLGEGYPFTKNRRHRVIKMPSCFNMIAMTHRSNYTQNARSYDRFHNVAKKDNILKILDTSTRLFINDLFVN</sequence>
<dbReference type="PANTHER" id="PTHR22916">
    <property type="entry name" value="GLYCOSYLTRANSFERASE"/>
    <property type="match status" value="1"/>
</dbReference>
<accession>A0A6C0BM91</accession>
<reference evidence="2" key="1">
    <citation type="journal article" date="2020" name="Nature">
        <title>Giant virus diversity and host interactions through global metagenomics.</title>
        <authorList>
            <person name="Schulz F."/>
            <person name="Roux S."/>
            <person name="Paez-Espino D."/>
            <person name="Jungbluth S."/>
            <person name="Walsh D.A."/>
            <person name="Denef V.J."/>
            <person name="McMahon K.D."/>
            <person name="Konstantinidis K.T."/>
            <person name="Eloe-Fadrosh E.A."/>
            <person name="Kyrpides N.C."/>
            <person name="Woyke T."/>
        </authorList>
    </citation>
    <scope>NUCLEOTIDE SEQUENCE</scope>
    <source>
        <strain evidence="2">GVMAG-M-3300014204-73</strain>
    </source>
</reference>
<dbReference type="PANTHER" id="PTHR22916:SF3">
    <property type="entry name" value="UDP-GLCNAC:BETAGAL BETA-1,3-N-ACETYLGLUCOSAMINYLTRANSFERASE-LIKE PROTEIN 1"/>
    <property type="match status" value="1"/>
</dbReference>
<protein>
    <recommendedName>
        <fullName evidence="1">Glycosyltransferase 2-like domain-containing protein</fullName>
    </recommendedName>
</protein>
<dbReference type="EMBL" id="MN739181">
    <property type="protein sequence ID" value="QHS92538.1"/>
    <property type="molecule type" value="Genomic_DNA"/>
</dbReference>
<dbReference type="Gene3D" id="3.90.550.10">
    <property type="entry name" value="Spore Coat Polysaccharide Biosynthesis Protein SpsA, Chain A"/>
    <property type="match status" value="1"/>
</dbReference>
<dbReference type="CDD" id="cd00761">
    <property type="entry name" value="Glyco_tranf_GTA_type"/>
    <property type="match status" value="1"/>
</dbReference>
<evidence type="ECO:0000259" key="1">
    <source>
        <dbReference type="Pfam" id="PF00535"/>
    </source>
</evidence>
<dbReference type="GO" id="GO:0016758">
    <property type="term" value="F:hexosyltransferase activity"/>
    <property type="evidence" value="ECO:0007669"/>
    <property type="project" value="UniProtKB-ARBA"/>
</dbReference>
<feature type="domain" description="Glycosyltransferase 2-like" evidence="1">
    <location>
        <begin position="341"/>
        <end position="476"/>
    </location>
</feature>
<dbReference type="AlphaFoldDB" id="A0A6C0BM91"/>